<keyword evidence="2" id="KW-1185">Reference proteome</keyword>
<reference evidence="1 2" key="1">
    <citation type="submission" date="2024-01" db="EMBL/GenBank/DDBJ databases">
        <title>Pedobacter sp. nov., isolated from oil-contaminated soil.</title>
        <authorList>
            <person name="Le N.T.T."/>
        </authorList>
    </citation>
    <scope>NUCLEOTIDE SEQUENCE [LARGE SCALE GENOMIC DNA]</scope>
    <source>
        <strain evidence="1 2">VNH31</strain>
    </source>
</reference>
<evidence type="ECO:0000313" key="2">
    <source>
        <dbReference type="Proteomes" id="UP001337681"/>
    </source>
</evidence>
<organism evidence="1 2">
    <name type="scientific">Pedobacter flavus</name>
    <dbReference type="NCBI Taxonomy" id="3113906"/>
    <lineage>
        <taxon>Bacteria</taxon>
        <taxon>Pseudomonadati</taxon>
        <taxon>Bacteroidota</taxon>
        <taxon>Sphingobacteriia</taxon>
        <taxon>Sphingobacteriales</taxon>
        <taxon>Sphingobacteriaceae</taxon>
        <taxon>Pedobacter</taxon>
    </lineage>
</organism>
<sequence>MSNEVLEMSVQLDQEFDVTFNLFEGILGYIIRVIGK</sequence>
<comment type="caution">
    <text evidence="1">The sequence shown here is derived from an EMBL/GenBank/DDBJ whole genome shotgun (WGS) entry which is preliminary data.</text>
</comment>
<name>A0ABU7H0A9_9SPHI</name>
<evidence type="ECO:0000313" key="1">
    <source>
        <dbReference type="EMBL" id="MEE1883981.1"/>
    </source>
</evidence>
<accession>A0ABU7H0A9</accession>
<gene>
    <name evidence="1" type="ORF">VRU49_00990</name>
</gene>
<dbReference type="Proteomes" id="UP001337681">
    <property type="component" value="Unassembled WGS sequence"/>
</dbReference>
<dbReference type="EMBL" id="JAZDQU010000001">
    <property type="protein sequence ID" value="MEE1883981.1"/>
    <property type="molecule type" value="Genomic_DNA"/>
</dbReference>
<dbReference type="RefSeq" id="WP_330144905.1">
    <property type="nucleotide sequence ID" value="NZ_JAZDQU010000001.1"/>
</dbReference>
<protein>
    <submittedName>
        <fullName evidence="1">Phenylalanyl-tRNA synthetase subunit alpha</fullName>
    </submittedName>
</protein>
<proteinExistence type="predicted"/>